<sequence>MLQKAAETKKEIIKTVLDHRGLCVSAADVCRLQGTMTTKNLSAALKSEIKYQKVILGLPGILELSKPADDLPKDLICHSQHTPPSHLDSAEDFINANELWHGDFQFSNPGTWVAVYYDDKFCIGQTIQVLNSSVAEVKFVEQTKVREQYFRWPRSDDIAYVNAKFTLGWKFDLIPVTNYYRIWRVDCLGPLKQSYVRLKASF</sequence>
<reference evidence="1" key="1">
    <citation type="journal article" date="2023" name="G3 (Bethesda)">
        <title>A reference genome for the long-term kleptoplast-retaining sea slug Elysia crispata morphotype clarki.</title>
        <authorList>
            <person name="Eastman K.E."/>
            <person name="Pendleton A.L."/>
            <person name="Shaikh M.A."/>
            <person name="Suttiyut T."/>
            <person name="Ogas R."/>
            <person name="Tomko P."/>
            <person name="Gavelis G."/>
            <person name="Widhalm J.R."/>
            <person name="Wisecaver J.H."/>
        </authorList>
    </citation>
    <scope>NUCLEOTIDE SEQUENCE</scope>
    <source>
        <strain evidence="1">ECLA1</strain>
    </source>
</reference>
<proteinExistence type="predicted"/>
<organism evidence="1 2">
    <name type="scientific">Elysia crispata</name>
    <name type="common">lettuce slug</name>
    <dbReference type="NCBI Taxonomy" id="231223"/>
    <lineage>
        <taxon>Eukaryota</taxon>
        <taxon>Metazoa</taxon>
        <taxon>Spiralia</taxon>
        <taxon>Lophotrochozoa</taxon>
        <taxon>Mollusca</taxon>
        <taxon>Gastropoda</taxon>
        <taxon>Heterobranchia</taxon>
        <taxon>Euthyneura</taxon>
        <taxon>Panpulmonata</taxon>
        <taxon>Sacoglossa</taxon>
        <taxon>Placobranchoidea</taxon>
        <taxon>Plakobranchidae</taxon>
        <taxon>Elysia</taxon>
    </lineage>
</organism>
<evidence type="ECO:0000313" key="1">
    <source>
        <dbReference type="EMBL" id="KAK3748523.1"/>
    </source>
</evidence>
<dbReference type="AlphaFoldDB" id="A0AAE0YK98"/>
<comment type="caution">
    <text evidence="1">The sequence shown here is derived from an EMBL/GenBank/DDBJ whole genome shotgun (WGS) entry which is preliminary data.</text>
</comment>
<name>A0AAE0YK98_9GAST</name>
<accession>A0AAE0YK98</accession>
<keyword evidence="2" id="KW-1185">Reference proteome</keyword>
<gene>
    <name evidence="1" type="ORF">RRG08_008684</name>
</gene>
<protein>
    <submittedName>
        <fullName evidence="1">Uncharacterized protein</fullName>
    </submittedName>
</protein>
<evidence type="ECO:0000313" key="2">
    <source>
        <dbReference type="Proteomes" id="UP001283361"/>
    </source>
</evidence>
<dbReference type="Proteomes" id="UP001283361">
    <property type="component" value="Unassembled WGS sequence"/>
</dbReference>
<dbReference type="EMBL" id="JAWDGP010006013">
    <property type="protein sequence ID" value="KAK3748523.1"/>
    <property type="molecule type" value="Genomic_DNA"/>
</dbReference>